<evidence type="ECO:0000313" key="7">
    <source>
        <dbReference type="Proteomes" id="UP000004994"/>
    </source>
</evidence>
<keyword evidence="5" id="KW-0949">S-adenosyl-L-methionine</keyword>
<evidence type="ECO:0000313" key="6">
    <source>
        <dbReference type="EnsemblPlants" id="Solyc01g057852.1.1"/>
    </source>
</evidence>
<keyword evidence="4 5" id="KW-0472">Membrane</keyword>
<dbReference type="AlphaFoldDB" id="A0A3Q7EXU5"/>
<keyword evidence="2 5" id="KW-0812">Transmembrane</keyword>
<comment type="subcellular location">
    <subcellularLocation>
        <location evidence="5">Endoplasmic reticulum membrane</location>
        <topology evidence="5">Multi-pass membrane protein</topology>
    </subcellularLocation>
    <subcellularLocation>
        <location evidence="1">Membrane</location>
        <topology evidence="1">Multi-pass membrane protein</topology>
    </subcellularLocation>
</comment>
<evidence type="ECO:0000256" key="3">
    <source>
        <dbReference type="ARBA" id="ARBA00022989"/>
    </source>
</evidence>
<comment type="catalytic activity">
    <reaction evidence="5">
        <text>[protein]-C-terminal S-[(2E,6E)-farnesyl]-L-cysteine + S-adenosyl-L-methionine = [protein]-C-terminal S-[(2E,6E)-farnesyl]-L-cysteine methyl ester + S-adenosyl-L-homocysteine</text>
        <dbReference type="Rhea" id="RHEA:21672"/>
        <dbReference type="Rhea" id="RHEA-COMP:12125"/>
        <dbReference type="Rhea" id="RHEA-COMP:12126"/>
        <dbReference type="ChEBI" id="CHEBI:57856"/>
        <dbReference type="ChEBI" id="CHEBI:59789"/>
        <dbReference type="ChEBI" id="CHEBI:90510"/>
        <dbReference type="ChEBI" id="CHEBI:90511"/>
        <dbReference type="EC" id="2.1.1.100"/>
    </reaction>
</comment>
<dbReference type="InParanoid" id="A0A3Q7EXU5"/>
<keyword evidence="5" id="KW-0256">Endoplasmic reticulum</keyword>
<proteinExistence type="inferred from homology"/>
<dbReference type="GO" id="GO:0005789">
    <property type="term" value="C:endoplasmic reticulum membrane"/>
    <property type="evidence" value="ECO:0007669"/>
    <property type="project" value="UniProtKB-SubCell"/>
</dbReference>
<keyword evidence="5" id="KW-0808">Transferase</keyword>
<dbReference type="Gramene" id="Solyc01g057852.1.1">
    <property type="protein sequence ID" value="Solyc01g057852.1.1"/>
    <property type="gene ID" value="Solyc01g057852.1"/>
</dbReference>
<dbReference type="EnsemblPlants" id="Solyc01g057852.1.1">
    <property type="protein sequence ID" value="Solyc01g057852.1.1"/>
    <property type="gene ID" value="Solyc01g057852.1"/>
</dbReference>
<dbReference type="GO" id="GO:0005783">
    <property type="term" value="C:endoplasmic reticulum"/>
    <property type="evidence" value="ECO:0000318"/>
    <property type="project" value="GO_Central"/>
</dbReference>
<comment type="cofactor">
    <cofactor evidence="5">
        <name>Zn(2+)</name>
        <dbReference type="ChEBI" id="CHEBI:29105"/>
    </cofactor>
    <text evidence="5">Divalent metal cations. Probably Zn(2+).</text>
</comment>
<dbReference type="Proteomes" id="UP000004994">
    <property type="component" value="Chromosome 1"/>
</dbReference>
<protein>
    <recommendedName>
        <fullName evidence="5">Protein-S-isoprenylcysteine O-methyltransferase</fullName>
        <ecNumber evidence="5">2.1.1.100</ecNumber>
    </recommendedName>
</protein>
<dbReference type="InterPro" id="IPR007269">
    <property type="entry name" value="ICMT_MeTrfase"/>
</dbReference>
<dbReference type="GO" id="GO:0032259">
    <property type="term" value="P:methylation"/>
    <property type="evidence" value="ECO:0007669"/>
    <property type="project" value="UniProtKB-KW"/>
</dbReference>
<reference evidence="6" key="1">
    <citation type="journal article" date="2012" name="Nature">
        <title>The tomato genome sequence provides insights into fleshy fruit evolution.</title>
        <authorList>
            <consortium name="Tomato Genome Consortium"/>
        </authorList>
    </citation>
    <scope>NUCLEOTIDE SEQUENCE [LARGE SCALE GENOMIC DNA]</scope>
    <source>
        <strain evidence="6">cv. Heinz 1706</strain>
    </source>
</reference>
<dbReference type="GO" id="GO:0004671">
    <property type="term" value="F:protein C-terminal S-isoprenylcysteine carboxyl O-methyltransferase activity"/>
    <property type="evidence" value="ECO:0000318"/>
    <property type="project" value="GO_Central"/>
</dbReference>
<evidence type="ECO:0000256" key="5">
    <source>
        <dbReference type="RuleBase" id="RU362022"/>
    </source>
</evidence>
<keyword evidence="3 5" id="KW-1133">Transmembrane helix</keyword>
<sequence>MHYKTCLFCNTTIKEYWWRTNLGLAVNVLGEIIRLLTIVTAGQQLVMSRIYRFVQHLDYYDFFIWSISIQIMLYIFSERIPYDQELIGISWGVNSMYIRRKSGFTDRQPLPPM</sequence>
<feature type="transmembrane region" description="Helical" evidence="5">
    <location>
        <begin position="24"/>
        <end position="47"/>
    </location>
</feature>
<dbReference type="Pfam" id="PF04140">
    <property type="entry name" value="ICMT"/>
    <property type="match status" value="1"/>
</dbReference>
<comment type="caution">
    <text evidence="5">Lacks conserved residue(s) required for the propagation of feature annotation.</text>
</comment>
<keyword evidence="5" id="KW-0489">Methyltransferase</keyword>
<dbReference type="EC" id="2.1.1.100" evidence="5"/>
<evidence type="ECO:0000256" key="2">
    <source>
        <dbReference type="ARBA" id="ARBA00022692"/>
    </source>
</evidence>
<reference evidence="6" key="2">
    <citation type="submission" date="2019-01" db="UniProtKB">
        <authorList>
            <consortium name="EnsemblPlants"/>
        </authorList>
    </citation>
    <scope>IDENTIFICATION</scope>
    <source>
        <strain evidence="6">cv. Heinz 1706</strain>
    </source>
</reference>
<evidence type="ECO:0000256" key="4">
    <source>
        <dbReference type="ARBA" id="ARBA00023136"/>
    </source>
</evidence>
<dbReference type="STRING" id="4081.A0A3Q7EXU5"/>
<accession>A0A3Q7EXU5</accession>
<comment type="similarity">
    <text evidence="5">Belongs to the class VI-like SAM-binding methyltransferase superfamily. Isoprenylcysteine carboxyl methyltransferase family.</text>
</comment>
<organism evidence="6">
    <name type="scientific">Solanum lycopersicum</name>
    <name type="common">Tomato</name>
    <name type="synonym">Lycopersicon esculentum</name>
    <dbReference type="NCBI Taxonomy" id="4081"/>
    <lineage>
        <taxon>Eukaryota</taxon>
        <taxon>Viridiplantae</taxon>
        <taxon>Streptophyta</taxon>
        <taxon>Embryophyta</taxon>
        <taxon>Tracheophyta</taxon>
        <taxon>Spermatophyta</taxon>
        <taxon>Magnoliopsida</taxon>
        <taxon>eudicotyledons</taxon>
        <taxon>Gunneridae</taxon>
        <taxon>Pentapetalae</taxon>
        <taxon>asterids</taxon>
        <taxon>lamiids</taxon>
        <taxon>Solanales</taxon>
        <taxon>Solanaceae</taxon>
        <taxon>Solanoideae</taxon>
        <taxon>Solaneae</taxon>
        <taxon>Solanum</taxon>
        <taxon>Solanum subgen. Lycopersicon</taxon>
    </lineage>
</organism>
<evidence type="ECO:0000256" key="1">
    <source>
        <dbReference type="ARBA" id="ARBA00004141"/>
    </source>
</evidence>
<feature type="transmembrane region" description="Helical" evidence="5">
    <location>
        <begin position="59"/>
        <end position="76"/>
    </location>
</feature>
<name>A0A3Q7EXU5_SOLLC</name>
<keyword evidence="7" id="KW-1185">Reference proteome</keyword>